<name>J4CCE7_THEOR</name>
<sequence length="909" mass="100601">MDNALVRFIGLAPKDVIELICNYLDFSEFLALTSVSRYVRSLLVNHHLFWLNYYMKRVNFRHYEADLWVNEKGTSKYQLRMPSFDKRQGISDPANRLLSSARKVEIMNTDTALSTNPMLNLSILDNFKRSRWRGEYKQYTENLSRFILPTMVVPTMGCNPFLLVSNSSVCGFNMNEDKFMFNNFMAPQNERRRHEIKLCSWVRLDDVSYTEEANFRSVTSRANYVPKILVIVYRTGGSTLAMSFYCYDGTSFVNVPSMALKMSIDEEDYVSAIDVYGLLQTWDGREVVFSNINIFVGTARGVVLQKRMERDKVAVERKEQLTTHEITTLRFVSWHSKAVLVAFSHGNYLGAVDVSNDEWSVAESINDPVVTFSIDAPNCLMAFSTSVHNRSTYVDLYNANSEKAHYLVPKPPFRILSLERDSKWAIVIRNYIRVLQVIHPNERSTSGKQATYKHCEDISSEDSSNEYASNALDWSHGSNWSNWSSASNSYGNSGYSTYSGYSASGATSGVGVDVFAPVESASGAADLSELRSTSGLNGVGRPSRAGAANGTGGVVDSMSAHGTATMIPGEAARGASGSNLRGTVVQANTNEPLDMSADSNTINVISGVVGANGADVTITSYPTNAAFRTVNGRRGTLSRCNSSQSMSTASGLSRVNSSSSINGVNVTYRTQGQGPAQGSALGETETYLQRLSIKANDERGEPSSQKLKFKSLCTLNGHLSDITHCAHDGWSKLVTIDSGHNLFVWDYTIGCKIFSFSLLADMKRNVSHGSYAEEFEGKNKKCVFKRTDSRCSLKSDSTEGAGGSHRRGSEGHRRSLKLMNRVASSSDLRDAIEDYLYLDASDFDASPLSDDAQRASQRPHRAKNSVPASSIKGLLDPNKKGQKYYVDVSVQSLIVYYKSCNVMQVWSFK</sequence>
<reference evidence="3 4" key="1">
    <citation type="journal article" date="2012" name="MBio">
        <title>Comparative genome analysis of three eukaryotic parasites with differing abilities to transform leukocytes reveals key mediators of Theileria-induced leukocyte transformation.</title>
        <authorList>
            <person name="Hayashida K."/>
            <person name="Hara Y."/>
            <person name="Abe T."/>
            <person name="Yamasaki C."/>
            <person name="Toyoda A."/>
            <person name="Kosuge T."/>
            <person name="Suzuki Y."/>
            <person name="Sato Y."/>
            <person name="Kawashima S."/>
            <person name="Katayama T."/>
            <person name="Wakaguri H."/>
            <person name="Inoue N."/>
            <person name="Homma K."/>
            <person name="Tada-Umezaki M."/>
            <person name="Yagi Y."/>
            <person name="Fujii Y."/>
            <person name="Habara T."/>
            <person name="Kanehisa M."/>
            <person name="Watanabe H."/>
            <person name="Ito K."/>
            <person name="Gojobori T."/>
            <person name="Sugawara H."/>
            <person name="Imanishi T."/>
            <person name="Weir W."/>
            <person name="Gardner M."/>
            <person name="Pain A."/>
            <person name="Shiels B."/>
            <person name="Hattori M."/>
            <person name="Nene V."/>
            <person name="Sugimoto C."/>
        </authorList>
    </citation>
    <scope>NUCLEOTIDE SEQUENCE [LARGE SCALE GENOMIC DNA]</scope>
    <source>
        <strain evidence="3 4">Shintoku</strain>
    </source>
</reference>
<dbReference type="PROSITE" id="PS50181">
    <property type="entry name" value="FBOX"/>
    <property type="match status" value="1"/>
</dbReference>
<keyword evidence="4" id="KW-1185">Reference proteome</keyword>
<dbReference type="SUPFAM" id="SSF81383">
    <property type="entry name" value="F-box domain"/>
    <property type="match status" value="1"/>
</dbReference>
<evidence type="ECO:0000313" key="4">
    <source>
        <dbReference type="Proteomes" id="UP000003786"/>
    </source>
</evidence>
<protein>
    <recommendedName>
        <fullName evidence="2">F-box domain-containing protein</fullName>
    </recommendedName>
</protein>
<dbReference type="EMBL" id="AP011946">
    <property type="protein sequence ID" value="BAM39262.1"/>
    <property type="molecule type" value="Genomic_DNA"/>
</dbReference>
<dbReference type="GeneID" id="20713604"/>
<dbReference type="OrthoDB" id="360242at2759"/>
<feature type="region of interest" description="Disordered" evidence="1">
    <location>
        <begin position="848"/>
        <end position="874"/>
    </location>
</feature>
<gene>
    <name evidence="3" type="ORF">TOT_010000721</name>
</gene>
<organism evidence="3 4">
    <name type="scientific">Theileria orientalis strain Shintoku</name>
    <dbReference type="NCBI Taxonomy" id="869250"/>
    <lineage>
        <taxon>Eukaryota</taxon>
        <taxon>Sar</taxon>
        <taxon>Alveolata</taxon>
        <taxon>Apicomplexa</taxon>
        <taxon>Aconoidasida</taxon>
        <taxon>Piroplasmida</taxon>
        <taxon>Theileriidae</taxon>
        <taxon>Theileria</taxon>
    </lineage>
</organism>
<evidence type="ECO:0000256" key="1">
    <source>
        <dbReference type="SAM" id="MobiDB-lite"/>
    </source>
</evidence>
<dbReference type="OMA" id="ARKVEIM"/>
<feature type="region of interest" description="Disordered" evidence="1">
    <location>
        <begin position="792"/>
        <end position="816"/>
    </location>
</feature>
<dbReference type="AlphaFoldDB" id="J4CCE7"/>
<dbReference type="InterPro" id="IPR001810">
    <property type="entry name" value="F-box_dom"/>
</dbReference>
<dbReference type="eggNOG" id="ENOG502TN55">
    <property type="taxonomic scope" value="Eukaryota"/>
</dbReference>
<dbReference type="InterPro" id="IPR036047">
    <property type="entry name" value="F-box-like_dom_sf"/>
</dbReference>
<dbReference type="Proteomes" id="UP000003786">
    <property type="component" value="Chromosome 1"/>
</dbReference>
<dbReference type="RefSeq" id="XP_009689563.1">
    <property type="nucleotide sequence ID" value="XM_009691268.1"/>
</dbReference>
<feature type="domain" description="F-box" evidence="2">
    <location>
        <begin position="6"/>
        <end position="53"/>
    </location>
</feature>
<dbReference type="VEuPathDB" id="PiroplasmaDB:TOT_010000721"/>
<proteinExistence type="predicted"/>
<dbReference type="KEGG" id="tot:TOT_010000721"/>
<evidence type="ECO:0000313" key="3">
    <source>
        <dbReference type="EMBL" id="BAM39262.1"/>
    </source>
</evidence>
<accession>J4CCE7</accession>
<evidence type="ECO:0000259" key="2">
    <source>
        <dbReference type="PROSITE" id="PS50181"/>
    </source>
</evidence>